<gene>
    <name evidence="1" type="ORF">L6452_15575</name>
</gene>
<evidence type="ECO:0000313" key="1">
    <source>
        <dbReference type="EMBL" id="KAI3736043.1"/>
    </source>
</evidence>
<evidence type="ECO:0000313" key="2">
    <source>
        <dbReference type="Proteomes" id="UP001055879"/>
    </source>
</evidence>
<keyword evidence="2" id="KW-1185">Reference proteome</keyword>
<reference evidence="1 2" key="2">
    <citation type="journal article" date="2022" name="Mol. Ecol. Resour.">
        <title>The genomes of chicory, endive, great burdock and yacon provide insights into Asteraceae paleo-polyploidization history and plant inulin production.</title>
        <authorList>
            <person name="Fan W."/>
            <person name="Wang S."/>
            <person name="Wang H."/>
            <person name="Wang A."/>
            <person name="Jiang F."/>
            <person name="Liu H."/>
            <person name="Zhao H."/>
            <person name="Xu D."/>
            <person name="Zhang Y."/>
        </authorList>
    </citation>
    <scope>NUCLEOTIDE SEQUENCE [LARGE SCALE GENOMIC DNA]</scope>
    <source>
        <strain evidence="2">cv. Niubang</strain>
    </source>
</reference>
<reference evidence="2" key="1">
    <citation type="journal article" date="2022" name="Mol. Ecol. Resour.">
        <title>The genomes of chicory, endive, great burdock and yacon provide insights into Asteraceae palaeo-polyploidization history and plant inulin production.</title>
        <authorList>
            <person name="Fan W."/>
            <person name="Wang S."/>
            <person name="Wang H."/>
            <person name="Wang A."/>
            <person name="Jiang F."/>
            <person name="Liu H."/>
            <person name="Zhao H."/>
            <person name="Xu D."/>
            <person name="Zhang Y."/>
        </authorList>
    </citation>
    <scope>NUCLEOTIDE SEQUENCE [LARGE SCALE GENOMIC DNA]</scope>
    <source>
        <strain evidence="2">cv. Niubang</strain>
    </source>
</reference>
<protein>
    <submittedName>
        <fullName evidence="1">Uncharacterized protein</fullName>
    </submittedName>
</protein>
<dbReference type="Proteomes" id="UP001055879">
    <property type="component" value="Linkage Group LG04"/>
</dbReference>
<organism evidence="1 2">
    <name type="scientific">Arctium lappa</name>
    <name type="common">Greater burdock</name>
    <name type="synonym">Lappa major</name>
    <dbReference type="NCBI Taxonomy" id="4217"/>
    <lineage>
        <taxon>Eukaryota</taxon>
        <taxon>Viridiplantae</taxon>
        <taxon>Streptophyta</taxon>
        <taxon>Embryophyta</taxon>
        <taxon>Tracheophyta</taxon>
        <taxon>Spermatophyta</taxon>
        <taxon>Magnoliopsida</taxon>
        <taxon>eudicotyledons</taxon>
        <taxon>Gunneridae</taxon>
        <taxon>Pentapetalae</taxon>
        <taxon>asterids</taxon>
        <taxon>campanulids</taxon>
        <taxon>Asterales</taxon>
        <taxon>Asteraceae</taxon>
        <taxon>Carduoideae</taxon>
        <taxon>Cardueae</taxon>
        <taxon>Arctiinae</taxon>
        <taxon>Arctium</taxon>
    </lineage>
</organism>
<proteinExistence type="predicted"/>
<sequence length="116" mass="13468">MKPTIDPLALVAEKKHRYSSRSSRYQKDAMVLLKKLASGSDYQLYQEKDDSGSDSQLHDLKHAMVLLTKDIQKKLYNLLLKTKALIAEDDHWLNLSDDDEELDAHAHWCFMARHNE</sequence>
<accession>A0ACB9CNY8</accession>
<comment type="caution">
    <text evidence="1">The sequence shown here is derived from an EMBL/GenBank/DDBJ whole genome shotgun (WGS) entry which is preliminary data.</text>
</comment>
<name>A0ACB9CNY8_ARCLA</name>
<dbReference type="EMBL" id="CM042050">
    <property type="protein sequence ID" value="KAI3736043.1"/>
    <property type="molecule type" value="Genomic_DNA"/>
</dbReference>